<dbReference type="PROSITE" id="PS51374">
    <property type="entry name" value="NDPK_LIKE"/>
    <property type="match status" value="1"/>
</dbReference>
<dbReference type="EC" id="2.7.4.6" evidence="3"/>
<evidence type="ECO:0000259" key="2">
    <source>
        <dbReference type="Pfam" id="PF00334"/>
    </source>
</evidence>
<evidence type="ECO:0000313" key="4">
    <source>
        <dbReference type="Proteomes" id="UP000319829"/>
    </source>
</evidence>
<evidence type="ECO:0000313" key="3">
    <source>
        <dbReference type="EMBL" id="TMQ51919.1"/>
    </source>
</evidence>
<comment type="caution">
    <text evidence="3">The sequence shown here is derived from an EMBL/GenBank/DDBJ whole genome shotgun (WGS) entry which is preliminary data.</text>
</comment>
<dbReference type="EMBL" id="VBOU01000126">
    <property type="protein sequence ID" value="TMQ51919.1"/>
    <property type="molecule type" value="Genomic_DNA"/>
</dbReference>
<dbReference type="Pfam" id="PF00334">
    <property type="entry name" value="NDK"/>
    <property type="match status" value="1"/>
</dbReference>
<comment type="similarity">
    <text evidence="1">Belongs to the NDK family.</text>
</comment>
<dbReference type="SUPFAM" id="SSF54919">
    <property type="entry name" value="Nucleoside diphosphate kinase, NDK"/>
    <property type="match status" value="1"/>
</dbReference>
<gene>
    <name evidence="3" type="ORF">E6K74_12880</name>
</gene>
<feature type="domain" description="Nucleoside diphosphate kinase-like" evidence="2">
    <location>
        <begin position="2"/>
        <end position="45"/>
    </location>
</feature>
<reference evidence="3 4" key="1">
    <citation type="journal article" date="2019" name="Nat. Microbiol.">
        <title>Mediterranean grassland soil C-N compound turnover is dependent on rainfall and depth, and is mediated by genomically divergent microorganisms.</title>
        <authorList>
            <person name="Diamond S."/>
            <person name="Andeer P.F."/>
            <person name="Li Z."/>
            <person name="Crits-Christoph A."/>
            <person name="Burstein D."/>
            <person name="Anantharaman K."/>
            <person name="Lane K.R."/>
            <person name="Thomas B.C."/>
            <person name="Pan C."/>
            <person name="Northen T.R."/>
            <person name="Banfield J.F."/>
        </authorList>
    </citation>
    <scope>NUCLEOTIDE SEQUENCE [LARGE SCALE GENOMIC DNA]</scope>
    <source>
        <strain evidence="3">WS_4</strain>
    </source>
</reference>
<dbReference type="Gene3D" id="3.30.70.141">
    <property type="entry name" value="Nucleoside diphosphate kinase-like domain"/>
    <property type="match status" value="1"/>
</dbReference>
<keyword evidence="3" id="KW-0418">Kinase</keyword>
<accession>A0A538SKM6</accession>
<keyword evidence="3" id="KW-0808">Transferase</keyword>
<feature type="non-terminal residue" evidence="3">
    <location>
        <position position="46"/>
    </location>
</feature>
<dbReference type="GO" id="GO:0004550">
    <property type="term" value="F:nucleoside diphosphate kinase activity"/>
    <property type="evidence" value="ECO:0007669"/>
    <property type="project" value="UniProtKB-EC"/>
</dbReference>
<dbReference type="InterPro" id="IPR034907">
    <property type="entry name" value="NDK-like_dom"/>
</dbReference>
<dbReference type="AlphaFoldDB" id="A0A538SKM6"/>
<comment type="caution">
    <text evidence="1">Lacks conserved residue(s) required for the propagation of feature annotation.</text>
</comment>
<dbReference type="Proteomes" id="UP000319829">
    <property type="component" value="Unassembled WGS sequence"/>
</dbReference>
<protein>
    <submittedName>
        <fullName evidence="3">Nucleoside-diphosphate kinase</fullName>
        <ecNumber evidence="3">2.7.4.6</ecNumber>
    </submittedName>
</protein>
<organism evidence="3 4">
    <name type="scientific">Eiseniibacteriota bacterium</name>
    <dbReference type="NCBI Taxonomy" id="2212470"/>
    <lineage>
        <taxon>Bacteria</taxon>
        <taxon>Candidatus Eiseniibacteriota</taxon>
    </lineage>
</organism>
<evidence type="ECO:0000256" key="1">
    <source>
        <dbReference type="PROSITE-ProRule" id="PRU00706"/>
    </source>
</evidence>
<dbReference type="InterPro" id="IPR036850">
    <property type="entry name" value="NDK-like_dom_sf"/>
</dbReference>
<name>A0A538SKM6_UNCEI</name>
<sequence>MERTLTIVKPDGVAANLIGEIVRRLEGQGLRPVAMKMLRLSREQAA</sequence>
<proteinExistence type="inferred from homology"/>